<evidence type="ECO:0000256" key="1">
    <source>
        <dbReference type="SAM" id="MobiDB-lite"/>
    </source>
</evidence>
<gene>
    <name evidence="2" type="ORF">GTP90_02940</name>
</gene>
<accession>A0A845GHN1</accession>
<organism evidence="2 3">
    <name type="scientific">Duganella vulcania</name>
    <dbReference type="NCBI Taxonomy" id="2692166"/>
    <lineage>
        <taxon>Bacteria</taxon>
        <taxon>Pseudomonadati</taxon>
        <taxon>Pseudomonadota</taxon>
        <taxon>Betaproteobacteria</taxon>
        <taxon>Burkholderiales</taxon>
        <taxon>Oxalobacteraceae</taxon>
        <taxon>Telluria group</taxon>
        <taxon>Duganella</taxon>
    </lineage>
</organism>
<protein>
    <submittedName>
        <fullName evidence="2">Uncharacterized protein</fullName>
    </submittedName>
</protein>
<evidence type="ECO:0000313" key="2">
    <source>
        <dbReference type="EMBL" id="MYM92816.1"/>
    </source>
</evidence>
<dbReference type="RefSeq" id="WP_161082070.1">
    <property type="nucleotide sequence ID" value="NZ_WWCX01000001.1"/>
</dbReference>
<evidence type="ECO:0000313" key="3">
    <source>
        <dbReference type="Proteomes" id="UP000447355"/>
    </source>
</evidence>
<proteinExistence type="predicted"/>
<reference evidence="2" key="1">
    <citation type="submission" date="2019-12" db="EMBL/GenBank/DDBJ databases">
        <title>Novel species isolated from a subtropical stream in China.</title>
        <authorList>
            <person name="Lu H."/>
        </authorList>
    </citation>
    <scope>NUCLEOTIDE SEQUENCE [LARGE SCALE GENOMIC DNA]</scope>
    <source>
        <strain evidence="2">FT81W</strain>
    </source>
</reference>
<comment type="caution">
    <text evidence="2">The sequence shown here is derived from an EMBL/GenBank/DDBJ whole genome shotgun (WGS) entry which is preliminary data.</text>
</comment>
<dbReference type="EMBL" id="WWCX01000001">
    <property type="protein sequence ID" value="MYM92816.1"/>
    <property type="molecule type" value="Genomic_DNA"/>
</dbReference>
<dbReference type="Proteomes" id="UP000447355">
    <property type="component" value="Unassembled WGS sequence"/>
</dbReference>
<feature type="compositionally biased region" description="Polar residues" evidence="1">
    <location>
        <begin position="1"/>
        <end position="10"/>
    </location>
</feature>
<sequence>MSTLSSNSAPQAVPASGHGPVPSAAEFNEAIKYVLVNDKGMPPLVADSVMQMDSGFLERCRNDARNKAVDVVAIADELVMQPNVRARWVDLNEASREEGDATGIVISAGTAIDHHLNSLLAMGLYGHDRTSVANAVFLRGLEALLPVVAMARQPGLGTKKAK</sequence>
<name>A0A845GHN1_9BURK</name>
<dbReference type="AlphaFoldDB" id="A0A845GHN1"/>
<feature type="region of interest" description="Disordered" evidence="1">
    <location>
        <begin position="1"/>
        <end position="20"/>
    </location>
</feature>